<reference evidence="2" key="1">
    <citation type="submission" date="2021-01" db="EMBL/GenBank/DDBJ databases">
        <authorList>
            <person name="Corre E."/>
            <person name="Pelletier E."/>
            <person name="Niang G."/>
            <person name="Scheremetjew M."/>
            <person name="Finn R."/>
            <person name="Kale V."/>
            <person name="Holt S."/>
            <person name="Cochrane G."/>
            <person name="Meng A."/>
            <person name="Brown T."/>
            <person name="Cohen L."/>
        </authorList>
    </citation>
    <scope>NUCLEOTIDE SEQUENCE</scope>
    <source>
        <strain evidence="2">WS</strain>
    </source>
</reference>
<feature type="region of interest" description="Disordered" evidence="1">
    <location>
        <begin position="1"/>
        <end position="23"/>
    </location>
</feature>
<dbReference type="AlphaFoldDB" id="A0A7S1KUB7"/>
<name>A0A7S1KUB7_9EUKA</name>
<dbReference type="EMBL" id="HBGD01011623">
    <property type="protein sequence ID" value="CAD9086369.1"/>
    <property type="molecule type" value="Transcribed_RNA"/>
</dbReference>
<organism evidence="2">
    <name type="scientific">Percolomonas cosmopolitus</name>
    <dbReference type="NCBI Taxonomy" id="63605"/>
    <lineage>
        <taxon>Eukaryota</taxon>
        <taxon>Discoba</taxon>
        <taxon>Heterolobosea</taxon>
        <taxon>Tetramitia</taxon>
        <taxon>Eutetramitia</taxon>
        <taxon>Percolomonadidae</taxon>
        <taxon>Percolomonas</taxon>
    </lineage>
</organism>
<gene>
    <name evidence="2" type="ORF">PCOS0759_LOCUS9623</name>
</gene>
<feature type="compositionally biased region" description="Basic residues" evidence="1">
    <location>
        <begin position="12"/>
        <end position="23"/>
    </location>
</feature>
<sequence>MHKKIPPSLQKVTKKHQNSSKSLHKALFIDTTTTQKLRTANRRTCGTTGSMSSNQHAVSPLMPSLTIGIISLEHELSHVVDRFVQVFASESDADEPSGNCRQLSFPELGSHKIFLSRINISDKKDYLVWNELHAIDIFVMIYNKNDWNSFAKTTKFLRRLSLSGVKGVLVGATGIPAETSAQHDIQHSVVRSATHETNAKKDLELSEGALNVEQLTASQEHIGSSTDNATKSVCTIKSQHFEQSSPAHNLWSGASARMKKVERTSPRSQSEKRPVTEAQVQSMRNKFSSSILECVQMESANSSGSTQALVEVIVGIISQHQFALKESQFGLGSPLNSPFFAKEEADSSSSHLTAVEVGKRRNSSLLRILSPLLKKVPCISNG</sequence>
<evidence type="ECO:0000256" key="1">
    <source>
        <dbReference type="SAM" id="MobiDB-lite"/>
    </source>
</evidence>
<feature type="compositionally biased region" description="Basic and acidic residues" evidence="1">
    <location>
        <begin position="259"/>
        <end position="275"/>
    </location>
</feature>
<evidence type="ECO:0000313" key="2">
    <source>
        <dbReference type="EMBL" id="CAD9086369.1"/>
    </source>
</evidence>
<feature type="region of interest" description="Disordered" evidence="1">
    <location>
        <begin position="245"/>
        <end position="280"/>
    </location>
</feature>
<accession>A0A7S1KUB7</accession>
<proteinExistence type="predicted"/>
<protein>
    <submittedName>
        <fullName evidence="2">Uncharacterized protein</fullName>
    </submittedName>
</protein>